<evidence type="ECO:0000256" key="7">
    <source>
        <dbReference type="ARBA" id="ARBA00022989"/>
    </source>
</evidence>
<feature type="domain" description="Cadherin" evidence="14">
    <location>
        <begin position="85"/>
        <end position="166"/>
    </location>
</feature>
<dbReference type="SUPFAM" id="SSF49313">
    <property type="entry name" value="Cadherin-like"/>
    <property type="match status" value="5"/>
</dbReference>
<dbReference type="PROSITE" id="PS50268">
    <property type="entry name" value="CADHERIN_2"/>
    <property type="match status" value="4"/>
</dbReference>
<comment type="subcellular location">
    <subcellularLocation>
        <location evidence="1">Cell membrane</location>
        <topology evidence="1">Single-pass type I membrane protein</topology>
    </subcellularLocation>
</comment>
<keyword evidence="2" id="KW-0245">EGF-like domain</keyword>
<organism evidence="15">
    <name type="scientific">Timema californicum</name>
    <name type="common">California timema</name>
    <name type="synonym">Walking stick</name>
    <dbReference type="NCBI Taxonomy" id="61474"/>
    <lineage>
        <taxon>Eukaryota</taxon>
        <taxon>Metazoa</taxon>
        <taxon>Ecdysozoa</taxon>
        <taxon>Arthropoda</taxon>
        <taxon>Hexapoda</taxon>
        <taxon>Insecta</taxon>
        <taxon>Pterygota</taxon>
        <taxon>Neoptera</taxon>
        <taxon>Polyneoptera</taxon>
        <taxon>Phasmatodea</taxon>
        <taxon>Timematodea</taxon>
        <taxon>Timematoidea</taxon>
        <taxon>Timematidae</taxon>
        <taxon>Timema</taxon>
    </lineage>
</organism>
<sequence>MATFAWGIAGREGKFQIHPTTGVLNVSDSLNREEQSSYMLIIEAWDNYQFGYTNGESRNAFKQIGVNIVDVNDESPVFEPINGCVTITEFHELREVVTVVRATDADDPNTPNGRILFSIVSGNKLGLFKLENLDYSSARIDAVHSLKGLYGNYTLVVQAQDLGSPPNVVSTENATLGSTIIQVHATDDDIGLNGAVRYRLKQDLMGNWRTFSVDSESGIILLKQPLDREKQKIYEIRVEAYDLGIPTPLSSDLDLTVYVRNINDYEPQFLVDEMVIKFTEHMPTGMERRKIVDTVDRDEVDELDDPPTPVCYFIVGGNEGDFFTIEPLRHEVMVAKELDREASKQHLILIKATEDCIHSPANQNFFDPTDDTYLKVIVEVEDINDNAPHFVKKVFTGGVTTEADFGKEFMQIKAIDIDEGDNAEVSYYQVGQIQMTLTEGLENVQTPPFLVDQFTGVVQLNFDPQKGMKGYFDFMEERMELNVRINDLVTTVQAKNNQMTTISKGLQETEARLNGVFQSYRGEMNKVVTSLEGNLKKLIVSDVGEKVKGVDVSLEGAESLNQELLALKEDNLLLHQITLQIQAGVSNEVVQIPEMVDERIQEAQVIPERERIRLAGTTFQGAACQWEEFWTVERQAQTRARLHDERFREGTGQKIEAHLPKMYESNRHFECLIDRSRTDEHGYRPAAIPSPGTVSVSRRGWGKEKRREKIQVSTYQEGRREKGKEEENIREKGKEGEKEVKERYRIVLHEVLANDSAGLQDMAKVFIYLVREDQRVRFVLRQHPPEVRERIDIFREVLGNVTGAIVNVDEFKVHENQDGSVDKTKTDLYLHFVNQRDNSIMEVMDVLRLVDQEIERLDPLFKDFNVLDTQPAEAQALKNDAESLMLMWLVGTTVFLGLMLILLISICLSQKYKYQRQLKAATVAAFGSNECDMNHVTGRVPNTNMHSVEGSNPIWMQAYENEWYKEADSMSQTSERDSLDENAVSNDDLRPTSKNAKPFFVGPPHTYTDSSCNRSNMLPEAEGVKEQNDLNRSVGGVYHQNLYLHLDKLSNPLIAKKLETTEL</sequence>
<dbReference type="GO" id="GO:0005911">
    <property type="term" value="C:cell-cell junction"/>
    <property type="evidence" value="ECO:0007669"/>
    <property type="project" value="TreeGrafter"/>
</dbReference>
<keyword evidence="10" id="KW-0325">Glycoprotein</keyword>
<dbReference type="InterPro" id="IPR002126">
    <property type="entry name" value="Cadherin-like_dom"/>
</dbReference>
<dbReference type="PRINTS" id="PR00205">
    <property type="entry name" value="CADHERIN"/>
</dbReference>
<evidence type="ECO:0000256" key="10">
    <source>
        <dbReference type="ARBA" id="ARBA00023180"/>
    </source>
</evidence>
<keyword evidence="8 13" id="KW-0472">Membrane</keyword>
<evidence type="ECO:0000256" key="8">
    <source>
        <dbReference type="ARBA" id="ARBA00023136"/>
    </source>
</evidence>
<evidence type="ECO:0000256" key="3">
    <source>
        <dbReference type="ARBA" id="ARBA00022692"/>
    </source>
</evidence>
<feature type="region of interest" description="Disordered" evidence="12">
    <location>
        <begin position="715"/>
        <end position="736"/>
    </location>
</feature>
<reference evidence="15" key="1">
    <citation type="submission" date="2020-11" db="EMBL/GenBank/DDBJ databases">
        <authorList>
            <person name="Tran Van P."/>
        </authorList>
    </citation>
    <scope>NUCLEOTIDE SEQUENCE</scope>
</reference>
<dbReference type="AlphaFoldDB" id="A0A7R9J5P1"/>
<keyword evidence="9" id="KW-1015">Disulfide bond</keyword>
<dbReference type="GO" id="GO:0005509">
    <property type="term" value="F:calcium ion binding"/>
    <property type="evidence" value="ECO:0007669"/>
    <property type="project" value="UniProtKB-UniRule"/>
</dbReference>
<evidence type="ECO:0000256" key="11">
    <source>
        <dbReference type="PROSITE-ProRule" id="PRU00043"/>
    </source>
</evidence>
<evidence type="ECO:0000256" key="1">
    <source>
        <dbReference type="ARBA" id="ARBA00004251"/>
    </source>
</evidence>
<evidence type="ECO:0000313" key="15">
    <source>
        <dbReference type="EMBL" id="CAD7572445.1"/>
    </source>
</evidence>
<keyword evidence="6" id="KW-0130">Cell adhesion</keyword>
<evidence type="ECO:0000256" key="13">
    <source>
        <dbReference type="SAM" id="Phobius"/>
    </source>
</evidence>
<dbReference type="PANTHER" id="PTHR24025">
    <property type="entry name" value="DESMOGLEIN FAMILY MEMBER"/>
    <property type="match status" value="1"/>
</dbReference>
<dbReference type="InterPro" id="IPR015919">
    <property type="entry name" value="Cadherin-like_sf"/>
</dbReference>
<dbReference type="InterPro" id="IPR050971">
    <property type="entry name" value="Cadherin-domain_protein"/>
</dbReference>
<dbReference type="GO" id="GO:0007163">
    <property type="term" value="P:establishment or maintenance of cell polarity"/>
    <property type="evidence" value="ECO:0007669"/>
    <property type="project" value="UniProtKB-ARBA"/>
</dbReference>
<feature type="domain" description="Cadherin" evidence="14">
    <location>
        <begin position="162"/>
        <end position="269"/>
    </location>
</feature>
<keyword evidence="3 13" id="KW-0812">Transmembrane</keyword>
<dbReference type="SMART" id="SM00112">
    <property type="entry name" value="CA"/>
    <property type="match status" value="4"/>
</dbReference>
<feature type="region of interest" description="Disordered" evidence="12">
    <location>
        <begin position="966"/>
        <end position="1010"/>
    </location>
</feature>
<protein>
    <submittedName>
        <fullName evidence="15">(California timema) hypothetical protein</fullName>
    </submittedName>
</protein>
<evidence type="ECO:0000256" key="2">
    <source>
        <dbReference type="ARBA" id="ARBA00022536"/>
    </source>
</evidence>
<evidence type="ECO:0000256" key="6">
    <source>
        <dbReference type="ARBA" id="ARBA00022889"/>
    </source>
</evidence>
<feature type="compositionally biased region" description="Basic and acidic residues" evidence="12">
    <location>
        <begin position="717"/>
        <end position="736"/>
    </location>
</feature>
<feature type="domain" description="Cadherin" evidence="14">
    <location>
        <begin position="270"/>
        <end position="390"/>
    </location>
</feature>
<feature type="domain" description="Cadherin" evidence="14">
    <location>
        <begin position="15"/>
        <end position="78"/>
    </location>
</feature>
<dbReference type="GO" id="GO:0001736">
    <property type="term" value="P:establishment of planar polarity"/>
    <property type="evidence" value="ECO:0007669"/>
    <property type="project" value="UniProtKB-ARBA"/>
</dbReference>
<dbReference type="PANTHER" id="PTHR24025:SF23">
    <property type="entry name" value="NEURAL-CADHERIN"/>
    <property type="match status" value="1"/>
</dbReference>
<accession>A0A7R9J5P1</accession>
<dbReference type="GO" id="GO:0030154">
    <property type="term" value="P:cell differentiation"/>
    <property type="evidence" value="ECO:0007669"/>
    <property type="project" value="UniProtKB-ARBA"/>
</dbReference>
<gene>
    <name evidence="15" type="ORF">TCMB3V08_LOCUS5095</name>
</gene>
<dbReference type="PROSITE" id="PS00232">
    <property type="entry name" value="CADHERIN_1"/>
    <property type="match status" value="1"/>
</dbReference>
<dbReference type="CDD" id="cd11304">
    <property type="entry name" value="Cadherin_repeat"/>
    <property type="match status" value="4"/>
</dbReference>
<dbReference type="GO" id="GO:0048589">
    <property type="term" value="P:developmental growth"/>
    <property type="evidence" value="ECO:0007669"/>
    <property type="project" value="UniProtKB-ARBA"/>
</dbReference>
<dbReference type="Gene3D" id="2.60.40.60">
    <property type="entry name" value="Cadherins"/>
    <property type="match status" value="5"/>
</dbReference>
<dbReference type="InterPro" id="IPR020894">
    <property type="entry name" value="Cadherin_CS"/>
</dbReference>
<evidence type="ECO:0000256" key="12">
    <source>
        <dbReference type="SAM" id="MobiDB-lite"/>
    </source>
</evidence>
<evidence type="ECO:0000256" key="4">
    <source>
        <dbReference type="ARBA" id="ARBA00022737"/>
    </source>
</evidence>
<dbReference type="EMBL" id="OE181034">
    <property type="protein sequence ID" value="CAD7572445.1"/>
    <property type="molecule type" value="Genomic_DNA"/>
</dbReference>
<name>A0A7R9J5P1_TIMCA</name>
<dbReference type="GO" id="GO:0005886">
    <property type="term" value="C:plasma membrane"/>
    <property type="evidence" value="ECO:0007669"/>
    <property type="project" value="UniProtKB-SubCell"/>
</dbReference>
<dbReference type="Pfam" id="PF00028">
    <property type="entry name" value="Cadherin"/>
    <property type="match status" value="1"/>
</dbReference>
<evidence type="ECO:0000256" key="9">
    <source>
        <dbReference type="ARBA" id="ARBA00023157"/>
    </source>
</evidence>
<keyword evidence="5 11" id="KW-0106">Calcium</keyword>
<evidence type="ECO:0000256" key="5">
    <source>
        <dbReference type="ARBA" id="ARBA00022837"/>
    </source>
</evidence>
<dbReference type="FunFam" id="2.60.40.60:FF:000039">
    <property type="entry name" value="FAT atypical cadherin 3"/>
    <property type="match status" value="1"/>
</dbReference>
<keyword evidence="7 13" id="KW-1133">Transmembrane helix</keyword>
<feature type="compositionally biased region" description="Basic and acidic residues" evidence="12">
    <location>
        <begin position="966"/>
        <end position="979"/>
    </location>
</feature>
<dbReference type="FunFam" id="2.60.40.60:FF:000306">
    <property type="entry name" value="Cadherin 23"/>
    <property type="match status" value="1"/>
</dbReference>
<proteinExistence type="predicted"/>
<keyword evidence="4" id="KW-0677">Repeat</keyword>
<feature type="transmembrane region" description="Helical" evidence="13">
    <location>
        <begin position="885"/>
        <end position="908"/>
    </location>
</feature>
<dbReference type="GO" id="GO:0048731">
    <property type="term" value="P:system development"/>
    <property type="evidence" value="ECO:0007669"/>
    <property type="project" value="UniProtKB-ARBA"/>
</dbReference>
<dbReference type="GO" id="GO:0048513">
    <property type="term" value="P:animal organ development"/>
    <property type="evidence" value="ECO:0007669"/>
    <property type="project" value="UniProtKB-ARBA"/>
</dbReference>
<evidence type="ECO:0000259" key="14">
    <source>
        <dbReference type="PROSITE" id="PS50268"/>
    </source>
</evidence>
<dbReference type="GO" id="GO:0007156">
    <property type="term" value="P:homophilic cell adhesion via plasma membrane adhesion molecules"/>
    <property type="evidence" value="ECO:0007669"/>
    <property type="project" value="InterPro"/>
</dbReference>